<evidence type="ECO:0000256" key="10">
    <source>
        <dbReference type="ARBA" id="ARBA00023180"/>
    </source>
</evidence>
<proteinExistence type="inferred from homology"/>
<gene>
    <name evidence="24" type="ORF">AAFF_G00285210</name>
</gene>
<evidence type="ECO:0000256" key="20">
    <source>
        <dbReference type="ARBA" id="ARBA00049876"/>
    </source>
</evidence>
<evidence type="ECO:0000256" key="14">
    <source>
        <dbReference type="ARBA" id="ARBA00038948"/>
    </source>
</evidence>
<evidence type="ECO:0000256" key="17">
    <source>
        <dbReference type="ARBA" id="ARBA00047621"/>
    </source>
</evidence>
<feature type="transmembrane region" description="Helical" evidence="23">
    <location>
        <begin position="12"/>
        <end position="30"/>
    </location>
</feature>
<evidence type="ECO:0000313" key="24">
    <source>
        <dbReference type="EMBL" id="KAJ8417294.1"/>
    </source>
</evidence>
<evidence type="ECO:0000256" key="19">
    <source>
        <dbReference type="ARBA" id="ARBA00049870"/>
    </source>
</evidence>
<comment type="catalytic activity">
    <reaction evidence="19">
        <text>a 3-O-[beta-D-galactosyl-(1-&gt;3)-N-acetyl-alpha-D-galactosaminyl]-L-threonyl-[protein] + UDP-N-acetyl-alpha-D-glucosamine = a 3-O-{beta-D-galactosyl-(1-&gt;3)-[N-acetyl-beta-D-glucosaminyl-(1-&gt;6)]-N-acetyl-alpha-D-galactosaminyl}-L-threonyl-[protein] + UDP + H(+)</text>
        <dbReference type="Rhea" id="RHEA:56216"/>
        <dbReference type="Rhea" id="RHEA-COMP:13923"/>
        <dbReference type="Rhea" id="RHEA-COMP:14420"/>
        <dbReference type="ChEBI" id="CHEBI:15378"/>
        <dbReference type="ChEBI" id="CHEBI:57705"/>
        <dbReference type="ChEBI" id="CHEBI:58223"/>
        <dbReference type="ChEBI" id="CHEBI:137950"/>
        <dbReference type="ChEBI" id="CHEBI:139607"/>
        <dbReference type="EC" id="2.4.1.102"/>
    </reaction>
</comment>
<comment type="catalytic activity">
    <reaction evidence="20">
        <text>a 3-O-[N-acetyl-beta-D-glucosaminyl-(1-&gt;3)-N-acetyl-alpha-D-galactosaminyl]-L-threonyl-[protein] + UDP-N-acetyl-alpha-D-glucosamine = 3-O-[N-acetyl-beta-D-glucosaminyl-(1-&gt;3)-[N-acetyl-beta-D-glucosaminyl-(1-&gt;6)]-N-acetyl-alpha-D-galactosaminyl]-L-threonyl-[protein] + UDP + H(+)</text>
        <dbReference type="Rhea" id="RHEA:56192"/>
        <dbReference type="Rhea" id="RHEA-COMP:11692"/>
        <dbReference type="Rhea" id="RHEA-COMP:14413"/>
        <dbReference type="ChEBI" id="CHEBI:15378"/>
        <dbReference type="ChEBI" id="CHEBI:57705"/>
        <dbReference type="ChEBI" id="CHEBI:58223"/>
        <dbReference type="ChEBI" id="CHEBI:87080"/>
        <dbReference type="ChEBI" id="CHEBI:139580"/>
        <dbReference type="EC" id="2.4.1.148"/>
    </reaction>
</comment>
<dbReference type="InterPro" id="IPR003406">
    <property type="entry name" value="Glyco_trans_14"/>
</dbReference>
<evidence type="ECO:0000256" key="9">
    <source>
        <dbReference type="ARBA" id="ARBA00023157"/>
    </source>
</evidence>
<reference evidence="24" key="1">
    <citation type="journal article" date="2023" name="Science">
        <title>Genome structures resolve the early diversification of teleost fishes.</title>
        <authorList>
            <person name="Parey E."/>
            <person name="Louis A."/>
            <person name="Montfort J."/>
            <person name="Bouchez O."/>
            <person name="Roques C."/>
            <person name="Iampietro C."/>
            <person name="Lluch J."/>
            <person name="Castinel A."/>
            <person name="Donnadieu C."/>
            <person name="Desvignes T."/>
            <person name="Floi Bucao C."/>
            <person name="Jouanno E."/>
            <person name="Wen M."/>
            <person name="Mejri S."/>
            <person name="Dirks R."/>
            <person name="Jansen H."/>
            <person name="Henkel C."/>
            <person name="Chen W.J."/>
            <person name="Zahm M."/>
            <person name="Cabau C."/>
            <person name="Klopp C."/>
            <person name="Thompson A.W."/>
            <person name="Robinson-Rechavi M."/>
            <person name="Braasch I."/>
            <person name="Lecointre G."/>
            <person name="Bobe J."/>
            <person name="Postlethwait J.H."/>
            <person name="Berthelot C."/>
            <person name="Roest Crollius H."/>
            <person name="Guiguen Y."/>
        </authorList>
    </citation>
    <scope>NUCLEOTIDE SEQUENCE</scope>
    <source>
        <strain evidence="24">NC1722</strain>
    </source>
</reference>
<dbReference type="EC" id="2.4.1.150" evidence="12"/>
<evidence type="ECO:0000256" key="23">
    <source>
        <dbReference type="SAM" id="Phobius"/>
    </source>
</evidence>
<comment type="pathway">
    <text evidence="2">Protein modification; protein glycosylation.</text>
</comment>
<evidence type="ECO:0000256" key="18">
    <source>
        <dbReference type="ARBA" id="ARBA00048927"/>
    </source>
</evidence>
<dbReference type="GO" id="GO:0003829">
    <property type="term" value="F:beta-1,3-galactosyl-O-glycosyl-glycoprotein beta-1,6-N-acetylglucosaminyltransferase activity"/>
    <property type="evidence" value="ECO:0007669"/>
    <property type="project" value="UniProtKB-EC"/>
</dbReference>
<keyword evidence="8 23" id="KW-0472">Membrane</keyword>
<comment type="catalytic activity">
    <reaction evidence="17">
        <text>a beta-D-Gal-(1-&gt;4)-beta-D-GlcNAc-(1-&gt;3)-beta-D-Gal-(1-&gt;4)-beta-D-GlcNAc derivative + UDP-N-acetyl-alpha-D-glucosamine = a beta-D-Gal-(1-&gt;4)-beta-D-GlcNAc-(1-&gt;3)-[beta-D-GlcNAc-(1-&gt;6)]-beta-D-Gal-(1-&gt;4)-N-acetyl-beta-D-GlcNAc derivative + UDP + H(+)</text>
        <dbReference type="Rhea" id="RHEA:54820"/>
        <dbReference type="ChEBI" id="CHEBI:15378"/>
        <dbReference type="ChEBI" id="CHEBI:57705"/>
        <dbReference type="ChEBI" id="CHEBI:58223"/>
        <dbReference type="ChEBI" id="CHEBI:138371"/>
        <dbReference type="ChEBI" id="CHEBI:138372"/>
        <dbReference type="EC" id="2.4.1.150"/>
    </reaction>
</comment>
<keyword evidence="4" id="KW-0808">Transferase</keyword>
<dbReference type="EMBL" id="JAINUG010000004">
    <property type="protein sequence ID" value="KAJ8417294.1"/>
    <property type="molecule type" value="Genomic_DNA"/>
</dbReference>
<keyword evidence="10" id="KW-0325">Glycoprotein</keyword>
<evidence type="ECO:0000256" key="16">
    <source>
        <dbReference type="ARBA" id="ARBA00041719"/>
    </source>
</evidence>
<dbReference type="GO" id="GO:0000139">
    <property type="term" value="C:Golgi membrane"/>
    <property type="evidence" value="ECO:0007669"/>
    <property type="project" value="UniProtKB-SubCell"/>
</dbReference>
<evidence type="ECO:0000256" key="13">
    <source>
        <dbReference type="ARBA" id="ARBA00038912"/>
    </source>
</evidence>
<evidence type="ECO:0000256" key="12">
    <source>
        <dbReference type="ARBA" id="ARBA00038907"/>
    </source>
</evidence>
<evidence type="ECO:0000256" key="11">
    <source>
        <dbReference type="ARBA" id="ARBA00038150"/>
    </source>
</evidence>
<evidence type="ECO:0000313" key="25">
    <source>
        <dbReference type="Proteomes" id="UP001221898"/>
    </source>
</evidence>
<dbReference type="Proteomes" id="UP001221898">
    <property type="component" value="Unassembled WGS sequence"/>
</dbReference>
<evidence type="ECO:0000256" key="2">
    <source>
        <dbReference type="ARBA" id="ARBA00004922"/>
    </source>
</evidence>
<comment type="similarity">
    <text evidence="11">Belongs to the glycosyltransferase 14 family.</text>
</comment>
<keyword evidence="7 23" id="KW-1133">Transmembrane helix</keyword>
<dbReference type="EC" id="2.4.1.102" evidence="14"/>
<name>A0AAD7TAC1_9TELE</name>
<dbReference type="Pfam" id="PF02485">
    <property type="entry name" value="Branch"/>
    <property type="match status" value="1"/>
</dbReference>
<keyword evidence="6" id="KW-0735">Signal-anchor</keyword>
<keyword evidence="9" id="KW-1015">Disulfide bond</keyword>
<dbReference type="GO" id="GO:0008109">
    <property type="term" value="F:N-acetyllactosaminide beta-1,6-N-acetylglucosaminyltransferase activity"/>
    <property type="evidence" value="ECO:0007669"/>
    <property type="project" value="UniProtKB-EC"/>
</dbReference>
<comment type="function">
    <text evidence="22">Glycosyltransferase that can synthesize all known mucin beta 6 N-acetylglucosaminides. Mediates core 2 and core 4 O-glycan branching, 2 important steps in mucin-type biosynthesis. Also has I-branching enzyme activity by converting linear into branched poly-N-acetyllactosaminoglycans, leading to introduce the blood group I antigen during embryonic development.</text>
</comment>
<dbReference type="GO" id="GO:0047225">
    <property type="term" value="F:acetylgalactosaminyl-O-glycosyl-glycoprotein beta-1,6-N-acetylglucosaminyltransferase activity"/>
    <property type="evidence" value="ECO:0007669"/>
    <property type="project" value="UniProtKB-EC"/>
</dbReference>
<evidence type="ECO:0000256" key="7">
    <source>
        <dbReference type="ARBA" id="ARBA00022989"/>
    </source>
</evidence>
<comment type="catalytic activity">
    <reaction evidence="21">
        <text>a 3-O-[beta-D-galactosyl-(1-&gt;3)-N-acetyl-alpha-D-galactosaminyl]-L-seryl-[protein] + UDP-N-acetyl-alpha-D-glucosamine = 3-O-{beta-D-galactosyl-(1-&gt;3)-[N-acetyl-beta-D-glucosaminyl-(1-&gt;6)]-N-acetyl-alpha-D-galactosaminyl}-L-seryl-[protein] + UDP + H(+)</text>
        <dbReference type="Rhea" id="RHEA:56212"/>
        <dbReference type="Rhea" id="RHEA-COMP:13922"/>
        <dbReference type="Rhea" id="RHEA-COMP:14419"/>
        <dbReference type="ChEBI" id="CHEBI:15378"/>
        <dbReference type="ChEBI" id="CHEBI:57705"/>
        <dbReference type="ChEBI" id="CHEBI:58223"/>
        <dbReference type="ChEBI" id="CHEBI:137949"/>
        <dbReference type="ChEBI" id="CHEBI:139605"/>
        <dbReference type="EC" id="2.4.1.102"/>
    </reaction>
</comment>
<dbReference type="PANTHER" id="PTHR19297">
    <property type="entry name" value="GLYCOSYLTRANSFERASE 14 FAMILY MEMBER"/>
    <property type="match status" value="1"/>
</dbReference>
<comment type="catalytic activity">
    <reaction evidence="18">
        <text>3-O-[N-acetyl-beta-D-glucosaminyl-(1-&gt;3)-N-acetyl-alpha-D-galactosaminyl]-L-seryl-[protein] + UDP-N-acetyl-alpha-D-glucosamine = 3-O-[N-acetyl-beta-D-glucosaminyl-(1-&gt;3)-[N-acetyl-beta-D-glucosaminyl-(1-&gt;6)]-N-acetyl-alpha-D-galactosaminyl]-L-seryl-[protein] + UDP + H(+)</text>
        <dbReference type="Rhea" id="RHEA:56188"/>
        <dbReference type="Rhea" id="RHEA-COMP:11691"/>
        <dbReference type="Rhea" id="RHEA-COMP:14412"/>
        <dbReference type="ChEBI" id="CHEBI:15378"/>
        <dbReference type="ChEBI" id="CHEBI:57705"/>
        <dbReference type="ChEBI" id="CHEBI:58223"/>
        <dbReference type="ChEBI" id="CHEBI:87079"/>
        <dbReference type="ChEBI" id="CHEBI:139581"/>
        <dbReference type="EC" id="2.4.1.148"/>
    </reaction>
</comment>
<sequence length="441" mass="50887">MGIWKKLKPRYPLRIIYFIFVGALFTFLLWQSSENDCDGEEQFPRPTHLLGENRSVLLACSAVIQGDLEGVERAHLHRLLASQKKTKLLPEAFYLNATRDCGAYVKERKFLTSTLTTEEREFPIAYSMVVHEKIEMFERLLRAIYSPHNVHCVHVDRKSSDDFKLAVLGIVSCLPNVFVASKLESVMYASWSRLQADLNCMEDLLKSPVRWRYLLNTCGTDFPIKTNAEIVQVLKLLDGRNNMESEETSEYKKGRWQYHHNVTGTVIRTAVRKHPPPIRTPMFSGNAYFVVTREFARHLFENEEVQSLLEWAKDTYSPDEFIWATLQRMPSVPGSDPPNSKYQNSDMSSIARLVKWSYLEGDVKKGAPYPSCTGIHRRAVCVYGTGDLQWILRQHHLFANKFDPEVDDVVIRCLEAHLRFKAIYGRPLSAGMHWDFFKGNI</sequence>
<organism evidence="24 25">
    <name type="scientific">Aldrovandia affinis</name>
    <dbReference type="NCBI Taxonomy" id="143900"/>
    <lineage>
        <taxon>Eukaryota</taxon>
        <taxon>Metazoa</taxon>
        <taxon>Chordata</taxon>
        <taxon>Craniata</taxon>
        <taxon>Vertebrata</taxon>
        <taxon>Euteleostomi</taxon>
        <taxon>Actinopterygii</taxon>
        <taxon>Neopterygii</taxon>
        <taxon>Teleostei</taxon>
        <taxon>Notacanthiformes</taxon>
        <taxon>Halosauridae</taxon>
        <taxon>Aldrovandia</taxon>
    </lineage>
</organism>
<accession>A0AAD7TAC1</accession>
<evidence type="ECO:0000256" key="21">
    <source>
        <dbReference type="ARBA" id="ARBA00049911"/>
    </source>
</evidence>
<evidence type="ECO:0000256" key="6">
    <source>
        <dbReference type="ARBA" id="ARBA00022968"/>
    </source>
</evidence>
<evidence type="ECO:0000256" key="3">
    <source>
        <dbReference type="ARBA" id="ARBA00022676"/>
    </source>
</evidence>
<evidence type="ECO:0000256" key="4">
    <source>
        <dbReference type="ARBA" id="ARBA00022679"/>
    </source>
</evidence>
<evidence type="ECO:0000256" key="8">
    <source>
        <dbReference type="ARBA" id="ARBA00023136"/>
    </source>
</evidence>
<evidence type="ECO:0000256" key="15">
    <source>
        <dbReference type="ARBA" id="ARBA00039292"/>
    </source>
</evidence>
<evidence type="ECO:0000256" key="5">
    <source>
        <dbReference type="ARBA" id="ARBA00022692"/>
    </source>
</evidence>
<keyword evidence="25" id="KW-1185">Reference proteome</keyword>
<dbReference type="AlphaFoldDB" id="A0AAD7TAC1"/>
<dbReference type="EC" id="2.4.1.148" evidence="13"/>
<keyword evidence="3" id="KW-0328">Glycosyltransferase</keyword>
<dbReference type="PANTHER" id="PTHR19297:SF81">
    <property type="entry name" value="BETA-1,3-GALACTOSYL-O-GLYCOSYL-GLYCOPROTEIN BETA-1,6-N-ACETYLGLUCOSAMINYLTRANSFERASE 3"/>
    <property type="match status" value="1"/>
</dbReference>
<comment type="subcellular location">
    <subcellularLocation>
        <location evidence="1">Golgi apparatus membrane</location>
        <topology evidence="1">Single-pass type II membrane protein</topology>
    </subcellularLocation>
</comment>
<keyword evidence="5 23" id="KW-0812">Transmembrane</keyword>
<comment type="caution">
    <text evidence="24">The sequence shown here is derived from an EMBL/GenBank/DDBJ whole genome shotgun (WGS) entry which is preliminary data.</text>
</comment>
<evidence type="ECO:0000256" key="1">
    <source>
        <dbReference type="ARBA" id="ARBA00004323"/>
    </source>
</evidence>
<protein>
    <recommendedName>
        <fullName evidence="15">Beta-1,3-galactosyl-O-glycosyl-glycoprotein beta-1,6-N-acetylglucosaminyltransferase 3</fullName>
        <ecNumber evidence="14">2.4.1.102</ecNumber>
        <ecNumber evidence="13">2.4.1.148</ecNumber>
        <ecNumber evidence="12">2.4.1.150</ecNumber>
    </recommendedName>
    <alternativeName>
        <fullName evidence="16">C2GnT-mucin type</fullName>
    </alternativeName>
</protein>
<evidence type="ECO:0000256" key="22">
    <source>
        <dbReference type="ARBA" id="ARBA00055416"/>
    </source>
</evidence>